<feature type="transmembrane region" description="Helical" evidence="1">
    <location>
        <begin position="24"/>
        <end position="42"/>
    </location>
</feature>
<dbReference type="Proteomes" id="UP000287872">
    <property type="component" value="Unassembled WGS sequence"/>
</dbReference>
<dbReference type="EMBL" id="BHYK01000045">
    <property type="protein sequence ID" value="GCD12908.1"/>
    <property type="molecule type" value="Genomic_DNA"/>
</dbReference>
<reference evidence="2 3" key="1">
    <citation type="submission" date="2018-11" db="EMBL/GenBank/DDBJ databases">
        <title>Genome sequencing and assembly of Clostridium tagluense strain A121.</title>
        <authorList>
            <person name="Murakami T."/>
            <person name="Segawa T."/>
            <person name="Shcherbakova V.A."/>
            <person name="Mori H."/>
            <person name="Yoshimura Y."/>
        </authorList>
    </citation>
    <scope>NUCLEOTIDE SEQUENCE [LARGE SCALE GENOMIC DNA]</scope>
    <source>
        <strain evidence="2 3">A121</strain>
    </source>
</reference>
<gene>
    <name evidence="2" type="ORF">Ctaglu_45310</name>
</gene>
<evidence type="ECO:0000313" key="2">
    <source>
        <dbReference type="EMBL" id="GCD12908.1"/>
    </source>
</evidence>
<dbReference type="RefSeq" id="WP_125005975.1">
    <property type="nucleotide sequence ID" value="NZ_BHYK01000045.1"/>
</dbReference>
<organism evidence="2 3">
    <name type="scientific">Clostridium tagluense</name>
    <dbReference type="NCBI Taxonomy" id="360422"/>
    <lineage>
        <taxon>Bacteria</taxon>
        <taxon>Bacillati</taxon>
        <taxon>Bacillota</taxon>
        <taxon>Clostridia</taxon>
        <taxon>Eubacteriales</taxon>
        <taxon>Clostridiaceae</taxon>
        <taxon>Clostridium</taxon>
    </lineage>
</organism>
<protein>
    <submittedName>
        <fullName evidence="2">Uncharacterized protein</fullName>
    </submittedName>
</protein>
<sequence length="174" mass="19627">MEDKVDINNVVKEKKRGFTPSKTFIILLLIISIVSGSVFYYIKYSNEKALKAEQAYMADLKIFVLLVSAQGLIIERDAQGISSVWYDAIYNSPVTVNGEKAYTFNTAIKYKMKEYKSNVDLPMLYVGCESNYNESQDILRKGLEFTNGNHPSYVGSSKDHIGLSETQKIIKGLI</sequence>
<accession>A0A401UTX5</accession>
<evidence type="ECO:0000256" key="1">
    <source>
        <dbReference type="SAM" id="Phobius"/>
    </source>
</evidence>
<keyword evidence="1" id="KW-1133">Transmembrane helix</keyword>
<dbReference type="AlphaFoldDB" id="A0A401UTX5"/>
<keyword evidence="1" id="KW-0812">Transmembrane</keyword>
<name>A0A401UTX5_9CLOT</name>
<proteinExistence type="predicted"/>
<keyword evidence="3" id="KW-1185">Reference proteome</keyword>
<comment type="caution">
    <text evidence="2">The sequence shown here is derived from an EMBL/GenBank/DDBJ whole genome shotgun (WGS) entry which is preliminary data.</text>
</comment>
<evidence type="ECO:0000313" key="3">
    <source>
        <dbReference type="Proteomes" id="UP000287872"/>
    </source>
</evidence>
<keyword evidence="1" id="KW-0472">Membrane</keyword>